<dbReference type="PROSITE" id="PS50830">
    <property type="entry name" value="TNASE_3"/>
    <property type="match status" value="1"/>
</dbReference>
<dbReference type="InterPro" id="IPR016071">
    <property type="entry name" value="Staphylococal_nuclease_OB-fold"/>
</dbReference>
<evidence type="ECO:0000256" key="4">
    <source>
        <dbReference type="SAM" id="Phobius"/>
    </source>
</evidence>
<proteinExistence type="predicted"/>
<dbReference type="SUPFAM" id="SSF50199">
    <property type="entry name" value="Staphylococcal nuclease"/>
    <property type="match status" value="1"/>
</dbReference>
<dbReference type="Gene3D" id="2.40.50.90">
    <property type="match status" value="1"/>
</dbReference>
<gene>
    <name evidence="6" type="ORF">SAMN04244571_01072</name>
    <name evidence="7" type="ORF">SAMN04244574_01072</name>
</gene>
<dbReference type="PANTHER" id="PTHR12302:SF3">
    <property type="entry name" value="SERINE_THREONINE-PROTEIN KINASE 31"/>
    <property type="match status" value="1"/>
</dbReference>
<evidence type="ECO:0000256" key="2">
    <source>
        <dbReference type="ARBA" id="ARBA00022759"/>
    </source>
</evidence>
<dbReference type="AlphaFoldDB" id="A0A1I4AKT4"/>
<keyword evidence="2 7" id="KW-0255">Endonuclease</keyword>
<dbReference type="SMART" id="SM00318">
    <property type="entry name" value="SNc"/>
    <property type="match status" value="1"/>
</dbReference>
<evidence type="ECO:0000313" key="7">
    <source>
        <dbReference type="EMBL" id="SFK57095.1"/>
    </source>
</evidence>
<dbReference type="InterPro" id="IPR035437">
    <property type="entry name" value="SNase_OB-fold_sf"/>
</dbReference>
<dbReference type="Proteomes" id="UP000198861">
    <property type="component" value="Unassembled WGS sequence"/>
</dbReference>
<dbReference type="GO" id="GO:0016787">
    <property type="term" value="F:hydrolase activity"/>
    <property type="evidence" value="ECO:0007669"/>
    <property type="project" value="UniProtKB-KW"/>
</dbReference>
<evidence type="ECO:0000313" key="6">
    <source>
        <dbReference type="EMBL" id="SFB00195.1"/>
    </source>
</evidence>
<organism evidence="7 9">
    <name type="scientific">Azotobacter beijerinckii</name>
    <dbReference type="NCBI Taxonomy" id="170623"/>
    <lineage>
        <taxon>Bacteria</taxon>
        <taxon>Pseudomonadati</taxon>
        <taxon>Pseudomonadota</taxon>
        <taxon>Gammaproteobacteria</taxon>
        <taxon>Pseudomonadales</taxon>
        <taxon>Pseudomonadaceae</taxon>
        <taxon>Azotobacter</taxon>
    </lineage>
</organism>
<sequence>MVGRKKLLEAKVVHVPDGDTLRANCSDGLTVVVRLCSIDTPEQAQPYGPEAREALAAMVLNKTVRIEQTAQDRYGRIVGRVFRGRTLVNEEMVRHGHAWVYHDYSREPEFARLEERARKARQGLWALPKAKRVPPWEWRKLWKGKARPARTGWRIWPWILATLVAGALAGGAYLWMTGRLDISWLVPSNLLRFLSVGQAHLPASLSLC</sequence>
<keyword evidence="4" id="KW-1133">Transmembrane helix</keyword>
<name>A0A1I4AKT4_9GAMM</name>
<feature type="transmembrane region" description="Helical" evidence="4">
    <location>
        <begin position="155"/>
        <end position="176"/>
    </location>
</feature>
<dbReference type="EMBL" id="FOSX01000011">
    <property type="protein sequence ID" value="SFK57095.1"/>
    <property type="molecule type" value="Genomic_DNA"/>
</dbReference>
<keyword evidence="1" id="KW-0540">Nuclease</keyword>
<protein>
    <submittedName>
        <fullName evidence="7">Endonuclease YncB, thermonuclease family</fullName>
    </submittedName>
</protein>
<dbReference type="EMBL" id="FOKJ01000011">
    <property type="protein sequence ID" value="SFB00195.1"/>
    <property type="molecule type" value="Genomic_DNA"/>
</dbReference>
<reference evidence="7 9" key="2">
    <citation type="submission" date="2016-10" db="EMBL/GenBank/DDBJ databases">
        <authorList>
            <person name="de Groot N.N."/>
        </authorList>
    </citation>
    <scope>NUCLEOTIDE SEQUENCE [LARGE SCALE GENOMIC DNA]</scope>
    <source>
        <strain evidence="7 9">DSM 381</strain>
    </source>
</reference>
<accession>A0A1I4AKT4</accession>
<reference evidence="6 8" key="1">
    <citation type="submission" date="2016-10" db="EMBL/GenBank/DDBJ databases">
        <authorList>
            <person name="Varghese N."/>
            <person name="Submissions S."/>
        </authorList>
    </citation>
    <scope>NUCLEOTIDE SEQUENCE [LARGE SCALE GENOMIC DNA]</scope>
    <source>
        <strain evidence="6 8">DSM 282</strain>
    </source>
</reference>
<dbReference type="RefSeq" id="WP_090936819.1">
    <property type="nucleotide sequence ID" value="NZ_FOKJ01000011.1"/>
</dbReference>
<dbReference type="GO" id="GO:0003676">
    <property type="term" value="F:nucleic acid binding"/>
    <property type="evidence" value="ECO:0007669"/>
    <property type="project" value="InterPro"/>
</dbReference>
<dbReference type="Pfam" id="PF00565">
    <property type="entry name" value="SNase"/>
    <property type="match status" value="1"/>
</dbReference>
<evidence type="ECO:0000313" key="8">
    <source>
        <dbReference type="Proteomes" id="UP000198861"/>
    </source>
</evidence>
<feature type="domain" description="TNase-like" evidence="5">
    <location>
        <begin position="6"/>
        <end position="127"/>
    </location>
</feature>
<dbReference type="PANTHER" id="PTHR12302">
    <property type="entry name" value="EBNA2 BINDING PROTEIN P100"/>
    <property type="match status" value="1"/>
</dbReference>
<dbReference type="Proteomes" id="UP000199579">
    <property type="component" value="Unassembled WGS sequence"/>
</dbReference>
<keyword evidence="8" id="KW-1185">Reference proteome</keyword>
<dbReference type="GO" id="GO:0005737">
    <property type="term" value="C:cytoplasm"/>
    <property type="evidence" value="ECO:0007669"/>
    <property type="project" value="TreeGrafter"/>
</dbReference>
<dbReference type="GO" id="GO:0004519">
    <property type="term" value="F:endonuclease activity"/>
    <property type="evidence" value="ECO:0007669"/>
    <property type="project" value="UniProtKB-KW"/>
</dbReference>
<dbReference type="PROSITE" id="PS01284">
    <property type="entry name" value="TNASE_2"/>
    <property type="match status" value="1"/>
</dbReference>
<keyword evidence="4" id="KW-0472">Membrane</keyword>
<keyword evidence="3" id="KW-0378">Hydrolase</keyword>
<evidence type="ECO:0000256" key="3">
    <source>
        <dbReference type="ARBA" id="ARBA00022801"/>
    </source>
</evidence>
<keyword evidence="4" id="KW-0812">Transmembrane</keyword>
<evidence type="ECO:0000256" key="1">
    <source>
        <dbReference type="ARBA" id="ARBA00022722"/>
    </source>
</evidence>
<dbReference type="InterPro" id="IPR002071">
    <property type="entry name" value="Thermonucl_AS"/>
</dbReference>
<evidence type="ECO:0000259" key="5">
    <source>
        <dbReference type="PROSITE" id="PS50830"/>
    </source>
</evidence>
<evidence type="ECO:0000313" key="9">
    <source>
        <dbReference type="Proteomes" id="UP000199579"/>
    </source>
</evidence>